<dbReference type="Pfam" id="PF00753">
    <property type="entry name" value="Lactamase_B"/>
    <property type="match status" value="1"/>
</dbReference>
<keyword evidence="3 6" id="KW-0378">Hydrolase</keyword>
<evidence type="ECO:0000313" key="6">
    <source>
        <dbReference type="EMBL" id="MPL86387.1"/>
    </source>
</evidence>
<feature type="domain" description="Metallo-beta-lactamase" evidence="5">
    <location>
        <begin position="13"/>
        <end position="195"/>
    </location>
</feature>
<dbReference type="GO" id="GO:0046872">
    <property type="term" value="F:metal ion binding"/>
    <property type="evidence" value="ECO:0007669"/>
    <property type="project" value="UniProtKB-KW"/>
</dbReference>
<keyword evidence="4" id="KW-0862">Zinc</keyword>
<dbReference type="InterPro" id="IPR051453">
    <property type="entry name" value="MBL_Glyoxalase_II"/>
</dbReference>
<comment type="caution">
    <text evidence="6">The sequence shown here is derived from an EMBL/GenBank/DDBJ whole genome shotgun (WGS) entry which is preliminary data.</text>
</comment>
<dbReference type="InterPro" id="IPR036866">
    <property type="entry name" value="RibonucZ/Hydroxyglut_hydro"/>
</dbReference>
<evidence type="ECO:0000256" key="2">
    <source>
        <dbReference type="ARBA" id="ARBA00022723"/>
    </source>
</evidence>
<dbReference type="SUPFAM" id="SSF56281">
    <property type="entry name" value="Metallo-hydrolase/oxidoreductase"/>
    <property type="match status" value="1"/>
</dbReference>
<dbReference type="EC" id="3.1.2.6" evidence="6"/>
<accession>A0A644V5A2</accession>
<dbReference type="Gene3D" id="3.60.15.10">
    <property type="entry name" value="Ribonuclease Z/Hydroxyacylglutathione hydrolase-like"/>
    <property type="match status" value="1"/>
</dbReference>
<dbReference type="AlphaFoldDB" id="A0A644V5A2"/>
<protein>
    <submittedName>
        <fullName evidence="6">Hydroxyacylglutathione hydrolase GloC</fullName>
        <ecNumber evidence="6">3.1.2.6</ecNumber>
    </submittedName>
</protein>
<evidence type="ECO:0000256" key="3">
    <source>
        <dbReference type="ARBA" id="ARBA00022801"/>
    </source>
</evidence>
<sequence>MIQIKSFYFNDLRECSYLLWDESGECVIVDPGCYTENEQERLVKFIEQNNLHPVKLVNTHGHFDHIMGNAFVVSKWGVPAYIHIDDKHHIERAKQYTEMFGYKIEQPPVNTIDLKDGDQIEFGSSKIRVIHTPGHSQGGICLVSDDDKFVITGDSLFAGSIGRTDLPGGDYEQLMDSLLNKVITLGEDYKVYPGHGPATTISEEIASNPFLRYE</sequence>
<dbReference type="CDD" id="cd06262">
    <property type="entry name" value="metallo-hydrolase-like_MBL-fold"/>
    <property type="match status" value="1"/>
</dbReference>
<evidence type="ECO:0000259" key="5">
    <source>
        <dbReference type="SMART" id="SM00849"/>
    </source>
</evidence>
<dbReference type="SMART" id="SM00849">
    <property type="entry name" value="Lactamase_B"/>
    <property type="match status" value="1"/>
</dbReference>
<evidence type="ECO:0000256" key="1">
    <source>
        <dbReference type="ARBA" id="ARBA00001947"/>
    </source>
</evidence>
<dbReference type="GO" id="GO:0004416">
    <property type="term" value="F:hydroxyacylglutathione hydrolase activity"/>
    <property type="evidence" value="ECO:0007669"/>
    <property type="project" value="UniProtKB-EC"/>
</dbReference>
<proteinExistence type="predicted"/>
<dbReference type="PANTHER" id="PTHR46233">
    <property type="entry name" value="HYDROXYACYLGLUTATHIONE HYDROLASE GLOC"/>
    <property type="match status" value="1"/>
</dbReference>
<dbReference type="InterPro" id="IPR001279">
    <property type="entry name" value="Metallo-B-lactamas"/>
</dbReference>
<comment type="cofactor">
    <cofactor evidence="1">
        <name>Zn(2+)</name>
        <dbReference type="ChEBI" id="CHEBI:29105"/>
    </cofactor>
</comment>
<gene>
    <name evidence="6" type="primary">gloC_8</name>
    <name evidence="6" type="ORF">SDC9_32367</name>
</gene>
<keyword evidence="2" id="KW-0479">Metal-binding</keyword>
<evidence type="ECO:0000256" key="4">
    <source>
        <dbReference type="ARBA" id="ARBA00022833"/>
    </source>
</evidence>
<reference evidence="6" key="1">
    <citation type="submission" date="2019-08" db="EMBL/GenBank/DDBJ databases">
        <authorList>
            <person name="Kucharzyk K."/>
            <person name="Murdoch R.W."/>
            <person name="Higgins S."/>
            <person name="Loffler F."/>
        </authorList>
    </citation>
    <scope>NUCLEOTIDE SEQUENCE</scope>
</reference>
<dbReference type="PANTHER" id="PTHR46233:SF3">
    <property type="entry name" value="HYDROXYACYLGLUTATHIONE HYDROLASE GLOC"/>
    <property type="match status" value="1"/>
</dbReference>
<dbReference type="EMBL" id="VSSQ01000221">
    <property type="protein sequence ID" value="MPL86387.1"/>
    <property type="molecule type" value="Genomic_DNA"/>
</dbReference>
<organism evidence="6">
    <name type="scientific">bioreactor metagenome</name>
    <dbReference type="NCBI Taxonomy" id="1076179"/>
    <lineage>
        <taxon>unclassified sequences</taxon>
        <taxon>metagenomes</taxon>
        <taxon>ecological metagenomes</taxon>
    </lineage>
</organism>
<name>A0A644V5A2_9ZZZZ</name>